<gene>
    <name evidence="3" type="ORF">B2J93_4247</name>
</gene>
<keyword evidence="1" id="KW-0539">Nucleus</keyword>
<dbReference type="EMBL" id="MZNU01000091">
    <property type="protein sequence ID" value="OWP04921.1"/>
    <property type="molecule type" value="Genomic_DNA"/>
</dbReference>
<dbReference type="InParanoid" id="A0A218ZA36"/>
<keyword evidence="4" id="KW-1185">Reference proteome</keyword>
<dbReference type="InterPro" id="IPR036910">
    <property type="entry name" value="HMG_box_dom_sf"/>
</dbReference>
<dbReference type="OrthoDB" id="1919336at2759"/>
<accession>A0A218ZA36</accession>
<dbReference type="STRING" id="503106.A0A218ZA36"/>
<comment type="caution">
    <text evidence="3">The sequence shown here is derived from an EMBL/GenBank/DDBJ whole genome shotgun (WGS) entry which is preliminary data.</text>
</comment>
<dbReference type="SUPFAM" id="SSF47095">
    <property type="entry name" value="HMG-box"/>
    <property type="match status" value="2"/>
</dbReference>
<feature type="domain" description="HMG box" evidence="2">
    <location>
        <begin position="260"/>
        <end position="326"/>
    </location>
</feature>
<proteinExistence type="predicted"/>
<sequence>MLSTVRSAAVRRVAARGPESTDRALQGVRQIKLVAAQNSTTSLARFTFSLKRTYSVVGRIPKPTVGTSTVLKPKVKEKKVAAKKSVKKPIEKSIKRKVAKKPVVKKPVKKPVKKLVKKPVKNPVKKPVKKVLTDKQKATAARRKASLKVKALKATALSLPKQGAFSPWMVYVAENVKERPQGALGLTKELGAKFRSLSQSDSEYYKQVAVQNRVDYKAAYETFVASQDPEVIRRANIARRALRTLAPKGSWPPIRDPRAPKRPTSSWMIYSTDRHASGDVKDIPFFKVAAHLRKEFLALDPSERQVYDDRAAASKAQYIEKFKEVYKRDPPFLSKTVATAGSSL</sequence>
<dbReference type="Gene3D" id="1.10.30.10">
    <property type="entry name" value="High mobility group box domain"/>
    <property type="match status" value="2"/>
</dbReference>
<evidence type="ECO:0000313" key="4">
    <source>
        <dbReference type="Proteomes" id="UP000242519"/>
    </source>
</evidence>
<name>A0A218ZA36_9HELO</name>
<dbReference type="PROSITE" id="PS50118">
    <property type="entry name" value="HMG_BOX_2"/>
    <property type="match status" value="1"/>
</dbReference>
<dbReference type="SMART" id="SM00398">
    <property type="entry name" value="HMG"/>
    <property type="match status" value="2"/>
</dbReference>
<keyword evidence="1" id="KW-0238">DNA-binding</keyword>
<dbReference type="Proteomes" id="UP000242519">
    <property type="component" value="Unassembled WGS sequence"/>
</dbReference>
<evidence type="ECO:0000259" key="2">
    <source>
        <dbReference type="PROSITE" id="PS50118"/>
    </source>
</evidence>
<dbReference type="InterPro" id="IPR009071">
    <property type="entry name" value="HMG_box_dom"/>
</dbReference>
<evidence type="ECO:0000313" key="3">
    <source>
        <dbReference type="EMBL" id="OWP04921.1"/>
    </source>
</evidence>
<protein>
    <recommendedName>
        <fullName evidence="2">HMG box domain-containing protein</fullName>
    </recommendedName>
</protein>
<dbReference type="GO" id="GO:0003677">
    <property type="term" value="F:DNA binding"/>
    <property type="evidence" value="ECO:0007669"/>
    <property type="project" value="UniProtKB-UniRule"/>
</dbReference>
<dbReference type="GO" id="GO:0005634">
    <property type="term" value="C:nucleus"/>
    <property type="evidence" value="ECO:0007669"/>
    <property type="project" value="UniProtKB-UniRule"/>
</dbReference>
<feature type="DNA-binding region" description="HMG box" evidence="1">
    <location>
        <begin position="260"/>
        <end position="326"/>
    </location>
</feature>
<reference evidence="3 4" key="1">
    <citation type="submission" date="2017-04" db="EMBL/GenBank/DDBJ databases">
        <title>Draft genome sequence of Marssonina coronaria NL1: causal agent of apple blotch.</title>
        <authorList>
            <person name="Cheng Q."/>
        </authorList>
    </citation>
    <scope>NUCLEOTIDE SEQUENCE [LARGE SCALE GENOMIC DNA]</scope>
    <source>
        <strain evidence="3 4">NL1</strain>
    </source>
</reference>
<dbReference type="AlphaFoldDB" id="A0A218ZA36"/>
<organism evidence="3 4">
    <name type="scientific">Diplocarpon coronariae</name>
    <dbReference type="NCBI Taxonomy" id="2795749"/>
    <lineage>
        <taxon>Eukaryota</taxon>
        <taxon>Fungi</taxon>
        <taxon>Dikarya</taxon>
        <taxon>Ascomycota</taxon>
        <taxon>Pezizomycotina</taxon>
        <taxon>Leotiomycetes</taxon>
        <taxon>Helotiales</taxon>
        <taxon>Drepanopezizaceae</taxon>
        <taxon>Diplocarpon</taxon>
    </lineage>
</organism>
<evidence type="ECO:0000256" key="1">
    <source>
        <dbReference type="PROSITE-ProRule" id="PRU00267"/>
    </source>
</evidence>